<sequence length="146" mass="14868">HVLVTTNELGQPPGTVVSTLFTVILPVQLSTAVNESGAGTSDKQDTVKSAGTSGKAGGVWSDTVIVCDNDAEFPQGSANVHVRVMMYEFGQLPGAVVSTPSTEICPAQVSLAVNEIIGGTSPAHETVMLAGAVGKTGLDESLTLMV</sequence>
<dbReference type="AlphaFoldDB" id="A0A0A2MFG4"/>
<accession>A0A0A2MFG4</accession>
<protein>
    <submittedName>
        <fullName evidence="2">Uncharacterized protein</fullName>
    </submittedName>
</protein>
<evidence type="ECO:0000313" key="3">
    <source>
        <dbReference type="Proteomes" id="UP000030149"/>
    </source>
</evidence>
<dbReference type="Proteomes" id="UP000030149">
    <property type="component" value="Unassembled WGS sequence"/>
</dbReference>
<dbReference type="PATRIC" id="fig|1107311.5.peg.2895"/>
<organism evidence="2 3">
    <name type="scientific">Flavobacterium enshiense DK69</name>
    <dbReference type="NCBI Taxonomy" id="1107311"/>
    <lineage>
        <taxon>Bacteria</taxon>
        <taxon>Pseudomonadati</taxon>
        <taxon>Bacteroidota</taxon>
        <taxon>Flavobacteriia</taxon>
        <taxon>Flavobacteriales</taxon>
        <taxon>Flavobacteriaceae</taxon>
        <taxon>Flavobacterium</taxon>
    </lineage>
</organism>
<name>A0A0A2MFG4_9FLAO</name>
<dbReference type="EMBL" id="JRLZ01000064">
    <property type="protein sequence ID" value="KGO91029.1"/>
    <property type="molecule type" value="Genomic_DNA"/>
</dbReference>
<dbReference type="eggNOG" id="ENOG502ZYNX">
    <property type="taxonomic scope" value="Bacteria"/>
</dbReference>
<evidence type="ECO:0000256" key="1">
    <source>
        <dbReference type="SAM" id="MobiDB-lite"/>
    </source>
</evidence>
<feature type="region of interest" description="Disordered" evidence="1">
    <location>
        <begin position="34"/>
        <end position="55"/>
    </location>
</feature>
<reference evidence="2 3" key="2">
    <citation type="journal article" date="2015" name="Stand. Genomic Sci.">
        <title>High quality draft genomic sequence of Flavobacterium enshiense DK69(T) and comparison among Flavobacterium genomes.</title>
        <authorList>
            <person name="Zeng Z."/>
            <person name="Chen C."/>
            <person name="Du H."/>
            <person name="Wang G."/>
            <person name="Li M."/>
        </authorList>
    </citation>
    <scope>NUCLEOTIDE SEQUENCE [LARGE SCALE GENOMIC DNA]</scope>
    <source>
        <strain evidence="2 3">DK69</strain>
    </source>
</reference>
<reference evidence="3" key="1">
    <citation type="submission" date="2013-09" db="EMBL/GenBank/DDBJ databases">
        <authorList>
            <person name="Zeng Z."/>
            <person name="Chen C."/>
        </authorList>
    </citation>
    <scope>NUCLEOTIDE SEQUENCE [LARGE SCALE GENOMIC DNA]</scope>
    <source>
        <strain evidence="3">DK69</strain>
    </source>
</reference>
<proteinExistence type="predicted"/>
<gene>
    <name evidence="2" type="ORF">Q767_16025</name>
</gene>
<feature type="non-terminal residue" evidence="2">
    <location>
        <position position="1"/>
    </location>
</feature>
<evidence type="ECO:0000313" key="2">
    <source>
        <dbReference type="EMBL" id="KGO91029.1"/>
    </source>
</evidence>
<comment type="caution">
    <text evidence="2">The sequence shown here is derived from an EMBL/GenBank/DDBJ whole genome shotgun (WGS) entry which is preliminary data.</text>
</comment>
<feature type="compositionally biased region" description="Polar residues" evidence="1">
    <location>
        <begin position="34"/>
        <end position="52"/>
    </location>
</feature>
<keyword evidence="3" id="KW-1185">Reference proteome</keyword>